<protein>
    <recommendedName>
        <fullName evidence="4">EF-hand domain-containing protein</fullName>
    </recommendedName>
</protein>
<feature type="compositionally biased region" description="Basic and acidic residues" evidence="1">
    <location>
        <begin position="112"/>
        <end position="130"/>
    </location>
</feature>
<dbReference type="Proteomes" id="UP001497525">
    <property type="component" value="Unassembled WGS sequence"/>
</dbReference>
<dbReference type="AlphaFoldDB" id="A0AAV2TV08"/>
<evidence type="ECO:0008006" key="4">
    <source>
        <dbReference type="Google" id="ProtNLM"/>
    </source>
</evidence>
<comment type="caution">
    <text evidence="2">The sequence shown here is derived from an EMBL/GenBank/DDBJ whole genome shotgun (WGS) entry which is preliminary data.</text>
</comment>
<evidence type="ECO:0000313" key="2">
    <source>
        <dbReference type="EMBL" id="CAL5140652.1"/>
    </source>
</evidence>
<dbReference type="EMBL" id="CAXLJL010000756">
    <property type="protein sequence ID" value="CAL5140652.1"/>
    <property type="molecule type" value="Genomic_DNA"/>
</dbReference>
<evidence type="ECO:0000256" key="1">
    <source>
        <dbReference type="SAM" id="MobiDB-lite"/>
    </source>
</evidence>
<proteinExistence type="predicted"/>
<sequence>MKASSISSGRKPKWNIPIGDIRSEITLCIDQLEGQLHEYVTPEQMEEVRMAKEFRCSLDETGSKAERTLTVLHGLVFEIQQICSQSTTKGSQESKSSFFEFFIRQKQPNVRRRSDGDNWQSRTEKTDKRLSQRSPSFVADKIFSALNIWKPEPRNSLVQTNKLNSDFDSEGFISYIQFCEDFRERAIYKLWHDLHRIDKTAHVPEWLRQSTEAHTYGIICRHRKAMKILTNF</sequence>
<accession>A0AAV2TV08</accession>
<organism evidence="2 3">
    <name type="scientific">Calicophoron daubneyi</name>
    <name type="common">Rumen fluke</name>
    <name type="synonym">Paramphistomum daubneyi</name>
    <dbReference type="NCBI Taxonomy" id="300641"/>
    <lineage>
        <taxon>Eukaryota</taxon>
        <taxon>Metazoa</taxon>
        <taxon>Spiralia</taxon>
        <taxon>Lophotrochozoa</taxon>
        <taxon>Platyhelminthes</taxon>
        <taxon>Trematoda</taxon>
        <taxon>Digenea</taxon>
        <taxon>Plagiorchiida</taxon>
        <taxon>Pronocephalata</taxon>
        <taxon>Paramphistomoidea</taxon>
        <taxon>Paramphistomidae</taxon>
        <taxon>Calicophoron</taxon>
    </lineage>
</organism>
<reference evidence="2" key="1">
    <citation type="submission" date="2024-06" db="EMBL/GenBank/DDBJ databases">
        <authorList>
            <person name="Liu X."/>
            <person name="Lenzi L."/>
            <person name="Haldenby T S."/>
            <person name="Uol C."/>
        </authorList>
    </citation>
    <scope>NUCLEOTIDE SEQUENCE</scope>
</reference>
<name>A0AAV2TV08_CALDB</name>
<gene>
    <name evidence="2" type="ORF">CDAUBV1_LOCUS15949</name>
</gene>
<feature type="region of interest" description="Disordered" evidence="1">
    <location>
        <begin position="109"/>
        <end position="132"/>
    </location>
</feature>
<evidence type="ECO:0000313" key="3">
    <source>
        <dbReference type="Proteomes" id="UP001497525"/>
    </source>
</evidence>